<dbReference type="AlphaFoldDB" id="B6U9Z5"/>
<dbReference type="EMBL" id="EU974060">
    <property type="protein sequence ID" value="ACG46178.1"/>
    <property type="molecule type" value="mRNA"/>
</dbReference>
<name>B6U9Z5_MAIZE</name>
<reference evidence="1" key="1">
    <citation type="journal article" date="2009" name="Plant Mol. Biol.">
        <title>Insights into corn genes derived from large-scale cDNA sequencing.</title>
        <authorList>
            <person name="Alexandrov N.N."/>
            <person name="Brover V.V."/>
            <person name="Freidin S."/>
            <person name="Troukhan M.E."/>
            <person name="Tatarinova T.V."/>
            <person name="Zhang H."/>
            <person name="Swaller T.J."/>
            <person name="Lu Y.P."/>
            <person name="Bouck J."/>
            <person name="Flavell R.B."/>
            <person name="Feldmann K.A."/>
        </authorList>
    </citation>
    <scope>NUCLEOTIDE SEQUENCE</scope>
</reference>
<accession>B6U9Z5</accession>
<protein>
    <submittedName>
        <fullName evidence="1">Uncharacterized protein</fullName>
    </submittedName>
</protein>
<dbReference type="HOGENOM" id="CLU_2743696_0_0_1"/>
<organism evidence="1">
    <name type="scientific">Zea mays</name>
    <name type="common">Maize</name>
    <dbReference type="NCBI Taxonomy" id="4577"/>
    <lineage>
        <taxon>Eukaryota</taxon>
        <taxon>Viridiplantae</taxon>
        <taxon>Streptophyta</taxon>
        <taxon>Embryophyta</taxon>
        <taxon>Tracheophyta</taxon>
        <taxon>Spermatophyta</taxon>
        <taxon>Magnoliopsida</taxon>
        <taxon>Liliopsida</taxon>
        <taxon>Poales</taxon>
        <taxon>Poaceae</taxon>
        <taxon>PACMAD clade</taxon>
        <taxon>Panicoideae</taxon>
        <taxon>Andropogonodae</taxon>
        <taxon>Andropogoneae</taxon>
        <taxon>Tripsacinae</taxon>
        <taxon>Zea</taxon>
    </lineage>
</organism>
<proteinExistence type="evidence at transcript level"/>
<evidence type="ECO:0000313" key="1">
    <source>
        <dbReference type="EMBL" id="ACG46178.1"/>
    </source>
</evidence>
<sequence>MRKNKITLNLVVSKSNFNICFLRYFFNLSRYMAMTLHCHLKTCLSFGVQDLHMCNESSTLYKNVQCLVFSG</sequence>